<dbReference type="EMBL" id="MN738957">
    <property type="protein sequence ID" value="QHT33031.1"/>
    <property type="molecule type" value="Genomic_DNA"/>
</dbReference>
<evidence type="ECO:0000256" key="1">
    <source>
        <dbReference type="SAM" id="MobiDB-lite"/>
    </source>
</evidence>
<accession>A0A6C0EWE2</accession>
<feature type="compositionally biased region" description="Pro residues" evidence="1">
    <location>
        <begin position="145"/>
        <end position="158"/>
    </location>
</feature>
<evidence type="ECO:0000313" key="2">
    <source>
        <dbReference type="EMBL" id="QHT33031.1"/>
    </source>
</evidence>
<name>A0A6C0EWE2_9ZZZZ</name>
<feature type="region of interest" description="Disordered" evidence="1">
    <location>
        <begin position="278"/>
        <end position="380"/>
    </location>
</feature>
<protein>
    <submittedName>
        <fullName evidence="2">Uncharacterized protein</fullName>
    </submittedName>
</protein>
<organism evidence="2">
    <name type="scientific">viral metagenome</name>
    <dbReference type="NCBI Taxonomy" id="1070528"/>
    <lineage>
        <taxon>unclassified sequences</taxon>
        <taxon>metagenomes</taxon>
        <taxon>organismal metagenomes</taxon>
    </lineage>
</organism>
<feature type="compositionally biased region" description="Low complexity" evidence="1">
    <location>
        <begin position="278"/>
        <end position="302"/>
    </location>
</feature>
<feature type="compositionally biased region" description="Low complexity" evidence="1">
    <location>
        <begin position="159"/>
        <end position="173"/>
    </location>
</feature>
<proteinExistence type="predicted"/>
<feature type="compositionally biased region" description="Polar residues" evidence="1">
    <location>
        <begin position="227"/>
        <end position="239"/>
    </location>
</feature>
<feature type="region of interest" description="Disordered" evidence="1">
    <location>
        <begin position="1"/>
        <end position="45"/>
    </location>
</feature>
<dbReference type="AlphaFoldDB" id="A0A6C0EWE2"/>
<sequence length="380" mass="39982">MLKFESAQRTGYKSAQPPPAQSSHSLDKSSEWSYAESPAQSLHSEAQSLENLSTIDDQTPAVVSKSTSSIFSNFLPNITILIARANSTNSTDITQEKATSLASTLSSIPSLKGISKNLNSPDSIKLIIVKSTPTVKSPGEQTDEPPSPFNPPHPPQPPNSFASSVQASLGSSSNTAQAQATTMEPPVSRRNQARAPLGSRRNQAGRHLFEDDTDVDDDAASYGKGKSFTNRRQDATPSHTGPGDLYAAQQRQQQNAHLPPAVAASRAAGADAAIAAAQVQTSRADAGARASRAAGAAGAAGDQTMTSVPHEQSFMGETFVRQFSTGSAPPGTTPNVKSTFWFPPPPPSFTPSALKPEPPFTQPRYNYVDLTKGSHPGGGY</sequence>
<feature type="region of interest" description="Disordered" evidence="1">
    <location>
        <begin position="134"/>
        <end position="264"/>
    </location>
</feature>
<reference evidence="2" key="1">
    <citation type="journal article" date="2020" name="Nature">
        <title>Giant virus diversity and host interactions through global metagenomics.</title>
        <authorList>
            <person name="Schulz F."/>
            <person name="Roux S."/>
            <person name="Paez-Espino D."/>
            <person name="Jungbluth S."/>
            <person name="Walsh D.A."/>
            <person name="Denef V.J."/>
            <person name="McMahon K.D."/>
            <person name="Konstantinidis K.T."/>
            <person name="Eloe-Fadrosh E.A."/>
            <person name="Kyrpides N.C."/>
            <person name="Woyke T."/>
        </authorList>
    </citation>
    <scope>NUCLEOTIDE SEQUENCE</scope>
    <source>
        <strain evidence="2">GVMAG-M-3300009161-34</strain>
    </source>
</reference>